<accession>A0A7J8HB95</accession>
<gene>
    <name evidence="1" type="ORF">HJG59_003094</name>
</gene>
<proteinExistence type="predicted"/>
<dbReference type="Proteomes" id="UP000550707">
    <property type="component" value="Unassembled WGS sequence"/>
</dbReference>
<dbReference type="EMBL" id="JACASF010000007">
    <property type="protein sequence ID" value="KAF6469159.1"/>
    <property type="molecule type" value="Genomic_DNA"/>
</dbReference>
<dbReference type="InParanoid" id="A0A7J8HB95"/>
<evidence type="ECO:0000313" key="2">
    <source>
        <dbReference type="Proteomes" id="UP000550707"/>
    </source>
</evidence>
<organism evidence="1 2">
    <name type="scientific">Molossus molossus</name>
    <name type="common">Pallas' mastiff bat</name>
    <name type="synonym">Vespertilio molossus</name>
    <dbReference type="NCBI Taxonomy" id="27622"/>
    <lineage>
        <taxon>Eukaryota</taxon>
        <taxon>Metazoa</taxon>
        <taxon>Chordata</taxon>
        <taxon>Craniata</taxon>
        <taxon>Vertebrata</taxon>
        <taxon>Euteleostomi</taxon>
        <taxon>Mammalia</taxon>
        <taxon>Eutheria</taxon>
        <taxon>Laurasiatheria</taxon>
        <taxon>Chiroptera</taxon>
        <taxon>Yangochiroptera</taxon>
        <taxon>Molossidae</taxon>
        <taxon>Molossus</taxon>
    </lineage>
</organism>
<evidence type="ECO:0000313" key="1">
    <source>
        <dbReference type="EMBL" id="KAF6469159.1"/>
    </source>
</evidence>
<name>A0A7J8HB95_MOLMO</name>
<keyword evidence="2" id="KW-1185">Reference proteome</keyword>
<sequence length="88" mass="9577">MTLGHECKRVVEEDEDEVCSLTAQEAPYLPAQQCGEQSVRCAAEITRSPPEERWHELLPAGKVVSTEPLCCLVYLKYSAALGADTAPG</sequence>
<comment type="caution">
    <text evidence="1">The sequence shown here is derived from an EMBL/GenBank/DDBJ whole genome shotgun (WGS) entry which is preliminary data.</text>
</comment>
<dbReference type="AlphaFoldDB" id="A0A7J8HB95"/>
<reference evidence="1 2" key="1">
    <citation type="journal article" date="2020" name="Nature">
        <title>Six reference-quality genomes reveal evolution of bat adaptations.</title>
        <authorList>
            <person name="Jebb D."/>
            <person name="Huang Z."/>
            <person name="Pippel M."/>
            <person name="Hughes G.M."/>
            <person name="Lavrichenko K."/>
            <person name="Devanna P."/>
            <person name="Winkler S."/>
            <person name="Jermiin L.S."/>
            <person name="Skirmuntt E.C."/>
            <person name="Katzourakis A."/>
            <person name="Burkitt-Gray L."/>
            <person name="Ray D.A."/>
            <person name="Sullivan K.A.M."/>
            <person name="Roscito J.G."/>
            <person name="Kirilenko B.M."/>
            <person name="Davalos L.M."/>
            <person name="Corthals A.P."/>
            <person name="Power M.L."/>
            <person name="Jones G."/>
            <person name="Ransome R.D."/>
            <person name="Dechmann D.K.N."/>
            <person name="Locatelli A.G."/>
            <person name="Puechmaille S.J."/>
            <person name="Fedrigo O."/>
            <person name="Jarvis E.D."/>
            <person name="Hiller M."/>
            <person name="Vernes S.C."/>
            <person name="Myers E.W."/>
            <person name="Teeling E.C."/>
        </authorList>
    </citation>
    <scope>NUCLEOTIDE SEQUENCE [LARGE SCALE GENOMIC DNA]</scope>
    <source>
        <strain evidence="1">MMolMol1</strain>
        <tissue evidence="1">Muscle</tissue>
    </source>
</reference>
<protein>
    <submittedName>
        <fullName evidence="1">Canopy FGF signaling regulator 1</fullName>
    </submittedName>
</protein>